<dbReference type="PANTHER" id="PTHR42718">
    <property type="entry name" value="MAJOR FACILITATOR SUPERFAMILY MULTIDRUG TRANSPORTER MFSC"/>
    <property type="match status" value="1"/>
</dbReference>
<dbReference type="InterPro" id="IPR004638">
    <property type="entry name" value="EmrB-like"/>
</dbReference>
<name>A0ABP9R6T6_9PSEU</name>
<dbReference type="PANTHER" id="PTHR42718:SF9">
    <property type="entry name" value="MAJOR FACILITATOR SUPERFAMILY MULTIDRUG TRANSPORTER MFSC"/>
    <property type="match status" value="1"/>
</dbReference>
<comment type="similarity">
    <text evidence="2">Belongs to the major facilitator superfamily. EmrB family.</text>
</comment>
<dbReference type="Gene3D" id="1.20.1720.10">
    <property type="entry name" value="Multidrug resistance protein D"/>
    <property type="match status" value="1"/>
</dbReference>
<dbReference type="PRINTS" id="PR01036">
    <property type="entry name" value="TCRTETB"/>
</dbReference>
<evidence type="ECO:0000256" key="1">
    <source>
        <dbReference type="ARBA" id="ARBA00004651"/>
    </source>
</evidence>
<feature type="transmembrane region" description="Helical" evidence="9">
    <location>
        <begin position="87"/>
        <end position="109"/>
    </location>
</feature>
<feature type="transmembrane region" description="Helical" evidence="9">
    <location>
        <begin position="286"/>
        <end position="307"/>
    </location>
</feature>
<organism evidence="11 12">
    <name type="scientific">Pseudonocardia eucalypti</name>
    <dbReference type="NCBI Taxonomy" id="648755"/>
    <lineage>
        <taxon>Bacteria</taxon>
        <taxon>Bacillati</taxon>
        <taxon>Actinomycetota</taxon>
        <taxon>Actinomycetes</taxon>
        <taxon>Pseudonocardiales</taxon>
        <taxon>Pseudonocardiaceae</taxon>
        <taxon>Pseudonocardia</taxon>
    </lineage>
</organism>
<gene>
    <name evidence="11" type="ORF">GCM10023321_71750</name>
</gene>
<evidence type="ECO:0000256" key="7">
    <source>
        <dbReference type="ARBA" id="ARBA00023136"/>
    </source>
</evidence>
<keyword evidence="6 9" id="KW-1133">Transmembrane helix</keyword>
<evidence type="ECO:0000256" key="9">
    <source>
        <dbReference type="SAM" id="Phobius"/>
    </source>
</evidence>
<evidence type="ECO:0000256" key="2">
    <source>
        <dbReference type="ARBA" id="ARBA00008537"/>
    </source>
</evidence>
<keyword evidence="5 9" id="KW-0812">Transmembrane</keyword>
<feature type="transmembrane region" description="Helical" evidence="9">
    <location>
        <begin position="35"/>
        <end position="53"/>
    </location>
</feature>
<evidence type="ECO:0000313" key="11">
    <source>
        <dbReference type="EMBL" id="GAA5172210.1"/>
    </source>
</evidence>
<dbReference type="Pfam" id="PF07690">
    <property type="entry name" value="MFS_1"/>
    <property type="match status" value="1"/>
</dbReference>
<feature type="region of interest" description="Disordered" evidence="8">
    <location>
        <begin position="478"/>
        <end position="522"/>
    </location>
</feature>
<keyword evidence="12" id="KW-1185">Reference proteome</keyword>
<dbReference type="InterPro" id="IPR020846">
    <property type="entry name" value="MFS_dom"/>
</dbReference>
<evidence type="ECO:0000256" key="3">
    <source>
        <dbReference type="ARBA" id="ARBA00022448"/>
    </source>
</evidence>
<evidence type="ECO:0000256" key="6">
    <source>
        <dbReference type="ARBA" id="ARBA00022989"/>
    </source>
</evidence>
<dbReference type="Proteomes" id="UP001428817">
    <property type="component" value="Unassembled WGS sequence"/>
</dbReference>
<comment type="caution">
    <text evidence="11">The sequence shown here is derived from an EMBL/GenBank/DDBJ whole genome shotgun (WGS) entry which is preliminary data.</text>
</comment>
<feature type="transmembrane region" description="Helical" evidence="9">
    <location>
        <begin position="454"/>
        <end position="472"/>
    </location>
</feature>
<feature type="transmembrane region" description="Helical" evidence="9">
    <location>
        <begin position="181"/>
        <end position="199"/>
    </location>
</feature>
<evidence type="ECO:0000256" key="5">
    <source>
        <dbReference type="ARBA" id="ARBA00022692"/>
    </source>
</evidence>
<dbReference type="InterPro" id="IPR036259">
    <property type="entry name" value="MFS_trans_sf"/>
</dbReference>
<comment type="subcellular location">
    <subcellularLocation>
        <location evidence="1">Cell membrane</location>
        <topology evidence="1">Multi-pass membrane protein</topology>
    </subcellularLocation>
</comment>
<feature type="transmembrane region" description="Helical" evidence="9">
    <location>
        <begin position="62"/>
        <end position="81"/>
    </location>
</feature>
<evidence type="ECO:0000313" key="12">
    <source>
        <dbReference type="Proteomes" id="UP001428817"/>
    </source>
</evidence>
<dbReference type="PROSITE" id="PS50850">
    <property type="entry name" value="MFS"/>
    <property type="match status" value="1"/>
</dbReference>
<feature type="domain" description="Major facilitator superfamily (MFS) profile" evidence="10">
    <location>
        <begin position="1"/>
        <end position="477"/>
    </location>
</feature>
<keyword evidence="3" id="KW-0813">Transport</keyword>
<dbReference type="NCBIfam" id="TIGR00711">
    <property type="entry name" value="efflux_EmrB"/>
    <property type="match status" value="1"/>
</dbReference>
<feature type="transmembrane region" description="Helical" evidence="9">
    <location>
        <begin position="353"/>
        <end position="375"/>
    </location>
</feature>
<feature type="transmembrane region" description="Helical" evidence="9">
    <location>
        <begin position="211"/>
        <end position="232"/>
    </location>
</feature>
<feature type="transmembrane region" description="Helical" evidence="9">
    <location>
        <begin position="148"/>
        <end position="169"/>
    </location>
</feature>
<dbReference type="CDD" id="cd17503">
    <property type="entry name" value="MFS_LmrB_MDR_like"/>
    <property type="match status" value="1"/>
</dbReference>
<keyword evidence="7 9" id="KW-0472">Membrane</keyword>
<proteinExistence type="inferred from homology"/>
<keyword evidence="4" id="KW-1003">Cell membrane</keyword>
<dbReference type="InterPro" id="IPR011701">
    <property type="entry name" value="MFS"/>
</dbReference>
<protein>
    <submittedName>
        <fullName evidence="11">DHA2 family efflux MFS transporter permease subunit</fullName>
    </submittedName>
</protein>
<feature type="transmembrane region" description="Helical" evidence="9">
    <location>
        <begin position="314"/>
        <end position="333"/>
    </location>
</feature>
<sequence>MLGTFLSALGTSIINVAISAIQRDFGGGMDSVRWVSTAYLLTLGISTATSSWFTERFGATRVFLACMVVFTIASALCGIAWDLPTLIGFRVLQAIPGGIIPVVAMQLIYRLVPAEKIGGAMGIYGMGVILAPALGPALGGWLVEDTSWHLVFFIKVPVGIIGIIAALVIFPRNAETSRPRFDLPGFAAIATALATMTVAADRGPDWGWTSYGILILATVSVLCFALFVVIELEVDQPLINIRVVRTLVYSNSLVLIAISAVGLFALLYYVPLYLQTNKGFSSLDAGLLMMPSALTMAVLAPAAGRLLDRFGGRWPITIGLAVAAYGSLLLAQITPDVPREQLVLWTTIRNIGVGLSMMPIMAAGVSALPPALINAGSTLANVVMRTASSLGVAVFGGLQTAQQAQLMADRGGLITHDPASPAPLLDAAAKGVAGLAPLYKQLVKHVGTTTYANAFYVVAVMTGIGAAMGLMMRGKPRAAPAAKPAAPAAAPAKARADARSAPVRVPSPHNGRMDTPAPARRR</sequence>
<feature type="transmembrane region" description="Helical" evidence="9">
    <location>
        <begin position="121"/>
        <end position="142"/>
    </location>
</feature>
<feature type="compositionally biased region" description="Low complexity" evidence="8">
    <location>
        <begin position="478"/>
        <end position="493"/>
    </location>
</feature>
<accession>A0ABP9R6T6</accession>
<reference evidence="12" key="1">
    <citation type="journal article" date="2019" name="Int. J. Syst. Evol. Microbiol.">
        <title>The Global Catalogue of Microorganisms (GCM) 10K type strain sequencing project: providing services to taxonomists for standard genome sequencing and annotation.</title>
        <authorList>
            <consortium name="The Broad Institute Genomics Platform"/>
            <consortium name="The Broad Institute Genome Sequencing Center for Infectious Disease"/>
            <person name="Wu L."/>
            <person name="Ma J."/>
        </authorList>
    </citation>
    <scope>NUCLEOTIDE SEQUENCE [LARGE SCALE GENOMIC DNA]</scope>
    <source>
        <strain evidence="12">JCM 18303</strain>
    </source>
</reference>
<dbReference type="Gene3D" id="1.20.1250.20">
    <property type="entry name" value="MFS general substrate transporter like domains"/>
    <property type="match status" value="1"/>
</dbReference>
<feature type="transmembrane region" description="Helical" evidence="9">
    <location>
        <begin position="253"/>
        <end position="274"/>
    </location>
</feature>
<dbReference type="SUPFAM" id="SSF103473">
    <property type="entry name" value="MFS general substrate transporter"/>
    <property type="match status" value="1"/>
</dbReference>
<evidence type="ECO:0000256" key="4">
    <source>
        <dbReference type="ARBA" id="ARBA00022475"/>
    </source>
</evidence>
<dbReference type="EMBL" id="BAABJP010000051">
    <property type="protein sequence ID" value="GAA5172210.1"/>
    <property type="molecule type" value="Genomic_DNA"/>
</dbReference>
<evidence type="ECO:0000259" key="10">
    <source>
        <dbReference type="PROSITE" id="PS50850"/>
    </source>
</evidence>
<evidence type="ECO:0000256" key="8">
    <source>
        <dbReference type="SAM" id="MobiDB-lite"/>
    </source>
</evidence>